<reference evidence="1" key="1">
    <citation type="submission" date="2020-05" db="EMBL/GenBank/DDBJ databases">
        <authorList>
            <person name="Chiriac C."/>
            <person name="Salcher M."/>
            <person name="Ghai R."/>
            <person name="Kavagutti S V."/>
        </authorList>
    </citation>
    <scope>NUCLEOTIDE SEQUENCE</scope>
</reference>
<proteinExistence type="predicted"/>
<sequence>MHPVYSSVEWPQSQTWWRANILLDENGLAVGSDGTSRSLTSGRDRHLLRQIRAEAELVVTGGETVRKEGWHFPPHGELIVLSSSGLLPVESCPHLDRLTVVTDPDSLSQAISESVATRILCESGPRLLRDLLSHRRIDELFVSLLIPSETANIDTIMSIVRSTLDVGTEDFELMGVVFDPEIAFARFQRRRVINGS</sequence>
<dbReference type="EMBL" id="CAEZTD010000060">
    <property type="protein sequence ID" value="CAB4563090.1"/>
    <property type="molecule type" value="Genomic_DNA"/>
</dbReference>
<dbReference type="AlphaFoldDB" id="A0A6J6DG88"/>
<name>A0A6J6DG88_9ZZZZ</name>
<accession>A0A6J6DG88</accession>
<gene>
    <name evidence="1" type="ORF">UFOPK1591_00865</name>
</gene>
<evidence type="ECO:0000313" key="1">
    <source>
        <dbReference type="EMBL" id="CAB4563090.1"/>
    </source>
</evidence>
<organism evidence="1">
    <name type="scientific">freshwater metagenome</name>
    <dbReference type="NCBI Taxonomy" id="449393"/>
    <lineage>
        <taxon>unclassified sequences</taxon>
        <taxon>metagenomes</taxon>
        <taxon>ecological metagenomes</taxon>
    </lineage>
</organism>
<dbReference type="SUPFAM" id="SSF53597">
    <property type="entry name" value="Dihydrofolate reductase-like"/>
    <property type="match status" value="1"/>
</dbReference>
<dbReference type="Gene3D" id="3.40.430.10">
    <property type="entry name" value="Dihydrofolate Reductase, subunit A"/>
    <property type="match status" value="1"/>
</dbReference>
<dbReference type="InterPro" id="IPR024072">
    <property type="entry name" value="DHFR-like_dom_sf"/>
</dbReference>
<protein>
    <submittedName>
        <fullName evidence="1">Unannotated protein</fullName>
    </submittedName>
</protein>